<dbReference type="EMBL" id="CP159373">
    <property type="protein sequence ID" value="XCN73518.1"/>
    <property type="molecule type" value="Genomic_DNA"/>
</dbReference>
<dbReference type="InterPro" id="IPR029060">
    <property type="entry name" value="PIN-like_dom_sf"/>
</dbReference>
<dbReference type="SUPFAM" id="SSF88723">
    <property type="entry name" value="PIN domain-like"/>
    <property type="match status" value="1"/>
</dbReference>
<organism evidence="1">
    <name type="scientific">Candidatus Electrothrix aestuarii</name>
    <dbReference type="NCBI Taxonomy" id="3062594"/>
    <lineage>
        <taxon>Bacteria</taxon>
        <taxon>Pseudomonadati</taxon>
        <taxon>Thermodesulfobacteriota</taxon>
        <taxon>Desulfobulbia</taxon>
        <taxon>Desulfobulbales</taxon>
        <taxon>Desulfobulbaceae</taxon>
        <taxon>Candidatus Electrothrix</taxon>
    </lineage>
</organism>
<gene>
    <name evidence="1" type="ORF">Q3M24_01845</name>
</gene>
<evidence type="ECO:0000313" key="1">
    <source>
        <dbReference type="EMBL" id="XCN73518.1"/>
    </source>
</evidence>
<reference evidence="1" key="2">
    <citation type="submission" date="2024-06" db="EMBL/GenBank/DDBJ databases">
        <authorList>
            <person name="Plum-Jensen L.E."/>
            <person name="Schramm A."/>
            <person name="Marshall I.P.G."/>
        </authorList>
    </citation>
    <scope>NUCLEOTIDE SEQUENCE</scope>
    <source>
        <strain evidence="1">Rat1</strain>
    </source>
</reference>
<evidence type="ECO:0008006" key="2">
    <source>
        <dbReference type="Google" id="ProtNLM"/>
    </source>
</evidence>
<accession>A0AAU8LXC9</accession>
<dbReference type="KEGG" id="eaj:Q3M24_01845"/>
<reference evidence="1" key="1">
    <citation type="journal article" date="2024" name="Syst. Appl. Microbiol.">
        <title>First single-strain enrichments of Electrothrix cable bacteria, description of E. aestuarii sp. nov. and E. rattekaaiensis sp. nov., and proposal of a cable bacteria taxonomy following the rules of the SeqCode.</title>
        <authorList>
            <person name="Plum-Jensen L.E."/>
            <person name="Schramm A."/>
            <person name="Marshall I.P.G."/>
        </authorList>
    </citation>
    <scope>NUCLEOTIDE SEQUENCE</scope>
    <source>
        <strain evidence="1">Rat1</strain>
    </source>
</reference>
<protein>
    <recommendedName>
        <fullName evidence="2">PIN domain-containing protein</fullName>
    </recommendedName>
</protein>
<name>A0AAU8LXC9_9BACT</name>
<sequence length="204" mass="22875">MAVNYTVRASVVDIRQNTPKRDDAFLVDTNVWYWLTYTKASNSAQPHQTKLYPAYIGKALSAKSRLHHCGLSLNELSHIIEGTERDIFRRSSPGIGTKEFRHNFPAERSNVVAEIQTAWEQVAAMSTSLDITINADLTDRALQRMATESLDGYDLFLLEAMSEAGIQNIITDDGDYATVPGIQLFTANKNVIRTARNQGKLVRR</sequence>
<dbReference type="AlphaFoldDB" id="A0AAU8LXC9"/>
<proteinExistence type="predicted"/>